<keyword evidence="3" id="KW-1133">Transmembrane helix</keyword>
<feature type="transmembrane region" description="Helical" evidence="3">
    <location>
        <begin position="186"/>
        <end position="212"/>
    </location>
</feature>
<proteinExistence type="inferred from homology"/>
<accession>A0A977KYX8</accession>
<keyword evidence="3" id="KW-0812">Transmembrane</keyword>
<feature type="transmembrane region" description="Helical" evidence="3">
    <location>
        <begin position="118"/>
        <end position="136"/>
    </location>
</feature>
<reference evidence="4" key="1">
    <citation type="submission" date="2021-04" db="EMBL/GenBank/DDBJ databases">
        <title>Genome sequence of Woronichinia naegeliana from Washington state freshwater lake bloom.</title>
        <authorList>
            <person name="Dreher T.W."/>
        </authorList>
    </citation>
    <scope>NUCLEOTIDE SEQUENCE</scope>
    <source>
        <strain evidence="4">WA131</strain>
    </source>
</reference>
<dbReference type="InterPro" id="IPR003784">
    <property type="entry name" value="BioY"/>
</dbReference>
<evidence type="ECO:0000256" key="2">
    <source>
        <dbReference type="PIRNR" id="PIRNR016661"/>
    </source>
</evidence>
<protein>
    <recommendedName>
        <fullName evidence="2">Biotin transporter</fullName>
    </recommendedName>
</protein>
<dbReference type="Gene3D" id="1.10.1760.20">
    <property type="match status" value="1"/>
</dbReference>
<dbReference type="GO" id="GO:0005886">
    <property type="term" value="C:plasma membrane"/>
    <property type="evidence" value="ECO:0007669"/>
    <property type="project" value="UniProtKB-SubCell"/>
</dbReference>
<dbReference type="AlphaFoldDB" id="A0A977KYX8"/>
<organism evidence="4">
    <name type="scientific">Woronichinia naegeliana WA131</name>
    <dbReference type="NCBI Taxonomy" id="2824559"/>
    <lineage>
        <taxon>Bacteria</taxon>
        <taxon>Bacillati</taxon>
        <taxon>Cyanobacteriota</taxon>
        <taxon>Cyanophyceae</taxon>
        <taxon>Synechococcales</taxon>
        <taxon>Coelosphaeriaceae</taxon>
        <taxon>Woronichinia</taxon>
    </lineage>
</organism>
<keyword evidence="2" id="KW-0813">Transport</keyword>
<feature type="transmembrane region" description="Helical" evidence="3">
    <location>
        <begin position="92"/>
        <end position="112"/>
    </location>
</feature>
<feature type="transmembrane region" description="Helical" evidence="3">
    <location>
        <begin position="28"/>
        <end position="48"/>
    </location>
</feature>
<dbReference type="Proteomes" id="UP001065613">
    <property type="component" value="Chromosome"/>
</dbReference>
<feature type="transmembrane region" description="Helical" evidence="3">
    <location>
        <begin position="145"/>
        <end position="166"/>
    </location>
</feature>
<dbReference type="GO" id="GO:0015225">
    <property type="term" value="F:biotin transmembrane transporter activity"/>
    <property type="evidence" value="ECO:0007669"/>
    <property type="project" value="UniProtKB-UniRule"/>
</dbReference>
<comment type="subcellular location">
    <subcellularLocation>
        <location evidence="2">Cell membrane</location>
        <topology evidence="2">Multi-pass membrane protein</topology>
    </subcellularLocation>
</comment>
<dbReference type="PANTHER" id="PTHR34295">
    <property type="entry name" value="BIOTIN TRANSPORTER BIOY"/>
    <property type="match status" value="1"/>
</dbReference>
<keyword evidence="2" id="KW-1003">Cell membrane</keyword>
<gene>
    <name evidence="4" type="ORF">KA717_07020</name>
</gene>
<dbReference type="Pfam" id="PF02632">
    <property type="entry name" value="BioY"/>
    <property type="match status" value="1"/>
</dbReference>
<dbReference type="PANTHER" id="PTHR34295:SF1">
    <property type="entry name" value="BIOTIN TRANSPORTER BIOY"/>
    <property type="match status" value="1"/>
</dbReference>
<dbReference type="PIRSF" id="PIRSF016661">
    <property type="entry name" value="BioY"/>
    <property type="match status" value="1"/>
</dbReference>
<dbReference type="KEGG" id="wna:KA717_07020"/>
<name>A0A977KYX8_9CYAN</name>
<evidence type="ECO:0000313" key="4">
    <source>
        <dbReference type="EMBL" id="UXE62504.1"/>
    </source>
</evidence>
<feature type="transmembrane region" description="Helical" evidence="3">
    <location>
        <begin position="60"/>
        <end position="80"/>
    </location>
</feature>
<comment type="similarity">
    <text evidence="1 2">Belongs to the BioY family.</text>
</comment>
<sequence>MNINPDPNLAKSDNDTPSPMKVSFPLEMLWAAIGLLLTILSTFVEAFITNPPWEWMNKGIYSHSLGITYQIGAVLLTGCLGGKNAGALSQVAYILLGLAWLPIFGHGGGWNYWQEPSFGFILGFVPGAWLCGFLAFQDKAKIEGLAFSSLAGLGVIHGIGICYLIFLTLAKIPSPPILTWENLPTAIFNFSLVALPGQIILVCLSAVLAFFIRKLLFY</sequence>
<evidence type="ECO:0000256" key="1">
    <source>
        <dbReference type="ARBA" id="ARBA00010692"/>
    </source>
</evidence>
<dbReference type="EMBL" id="CP073041">
    <property type="protein sequence ID" value="UXE62504.1"/>
    <property type="molecule type" value="Genomic_DNA"/>
</dbReference>
<keyword evidence="2 3" id="KW-0472">Membrane</keyword>
<evidence type="ECO:0000256" key="3">
    <source>
        <dbReference type="SAM" id="Phobius"/>
    </source>
</evidence>